<comment type="cofactor">
    <cofactor evidence="5">
        <name>FMN</name>
        <dbReference type="ChEBI" id="CHEBI:58210"/>
    </cofactor>
</comment>
<reference evidence="7 8" key="1">
    <citation type="submission" date="2019-03" db="EMBL/GenBank/DDBJ databases">
        <title>Genomic Encyclopedia of Type Strains, Phase III (KMG-III): the genomes of soil and plant-associated and newly described type strains.</title>
        <authorList>
            <person name="Whitman W."/>
        </authorList>
    </citation>
    <scope>NUCLEOTIDE SEQUENCE [LARGE SCALE GENOMIC DNA]</scope>
    <source>
        <strain evidence="7 8">CECT 8976</strain>
    </source>
</reference>
<dbReference type="PANTHER" id="PTHR43543">
    <property type="entry name" value="MALONIC SEMIALDEHYDE REDUCTASE RUTE-RELATED"/>
    <property type="match status" value="1"/>
</dbReference>
<dbReference type="GO" id="GO:0016491">
    <property type="term" value="F:oxidoreductase activity"/>
    <property type="evidence" value="ECO:0007669"/>
    <property type="project" value="UniProtKB-UniRule"/>
</dbReference>
<comment type="caution">
    <text evidence="7">The sequence shown here is derived from an EMBL/GenBank/DDBJ whole genome shotgun (WGS) entry which is preliminary data.</text>
</comment>
<gene>
    <name evidence="7" type="ORF">DFP86_102178</name>
</gene>
<dbReference type="EC" id="1.-.-.-" evidence="5"/>
<evidence type="ECO:0000313" key="8">
    <source>
        <dbReference type="Proteomes" id="UP000295611"/>
    </source>
</evidence>
<dbReference type="NCBIfam" id="NF003768">
    <property type="entry name" value="PRK05365.1"/>
    <property type="match status" value="1"/>
</dbReference>
<organism evidence="7 8">
    <name type="scientific">Paludibacterium purpuratum</name>
    <dbReference type="NCBI Taxonomy" id="1144873"/>
    <lineage>
        <taxon>Bacteria</taxon>
        <taxon>Pseudomonadati</taxon>
        <taxon>Pseudomonadota</taxon>
        <taxon>Betaproteobacteria</taxon>
        <taxon>Neisseriales</taxon>
        <taxon>Chromobacteriaceae</taxon>
        <taxon>Paludibacterium</taxon>
    </lineage>
</organism>
<evidence type="ECO:0000256" key="5">
    <source>
        <dbReference type="HAMAP-Rule" id="MF_01204"/>
    </source>
</evidence>
<accession>A0A4R7BAV8</accession>
<dbReference type="InterPro" id="IPR029479">
    <property type="entry name" value="Nitroreductase"/>
</dbReference>
<dbReference type="InterPro" id="IPR023936">
    <property type="entry name" value="RutE-like"/>
</dbReference>
<keyword evidence="3 5" id="KW-0521">NADP</keyword>
<evidence type="ECO:0000256" key="4">
    <source>
        <dbReference type="ARBA" id="ARBA00023002"/>
    </source>
</evidence>
<dbReference type="CDD" id="cd02148">
    <property type="entry name" value="RutE-like"/>
    <property type="match status" value="1"/>
</dbReference>
<keyword evidence="2 5" id="KW-0288">FMN</keyword>
<evidence type="ECO:0000256" key="1">
    <source>
        <dbReference type="ARBA" id="ARBA00022630"/>
    </source>
</evidence>
<dbReference type="EMBL" id="SNZP01000002">
    <property type="protein sequence ID" value="TDR82064.1"/>
    <property type="molecule type" value="Genomic_DNA"/>
</dbReference>
<dbReference type="OrthoDB" id="9784375at2"/>
<comment type="similarity">
    <text evidence="5">Belongs to the nitroreductase family. HadB/RutE subfamily.</text>
</comment>
<dbReference type="PANTHER" id="PTHR43543:SF1">
    <property type="entry name" value="MALONIC SEMIALDEHYDE REDUCTASE RUTE-RELATED"/>
    <property type="match status" value="1"/>
</dbReference>
<proteinExistence type="inferred from homology"/>
<name>A0A4R7BAV8_9NEIS</name>
<dbReference type="HAMAP" id="MF_01204">
    <property type="entry name" value="Oxidoreductase_RutE_HadB"/>
    <property type="match status" value="1"/>
</dbReference>
<dbReference type="SUPFAM" id="SSF55469">
    <property type="entry name" value="FMN-dependent nitroreductase-like"/>
    <property type="match status" value="1"/>
</dbReference>
<keyword evidence="1 5" id="KW-0285">Flavoprotein</keyword>
<feature type="domain" description="Nitroreductase" evidence="6">
    <location>
        <begin position="18"/>
        <end position="156"/>
    </location>
</feature>
<dbReference type="Gene3D" id="3.40.109.10">
    <property type="entry name" value="NADH Oxidase"/>
    <property type="match status" value="1"/>
</dbReference>
<evidence type="ECO:0000313" key="7">
    <source>
        <dbReference type="EMBL" id="TDR82064.1"/>
    </source>
</evidence>
<evidence type="ECO:0000256" key="2">
    <source>
        <dbReference type="ARBA" id="ARBA00022643"/>
    </source>
</evidence>
<keyword evidence="8" id="KW-1185">Reference proteome</keyword>
<dbReference type="InterPro" id="IPR050461">
    <property type="entry name" value="Nitroreductase_HadB/RutE"/>
</dbReference>
<sequence>MTTPIGKSALDQLFYNARTHSHWQKRPVPEALLHQLFELLKQCPTSANCSPARFIFITSSEAKARLLPCLAEGNLEKTQEAPITVIVGMDLAFHQHLPRLFPHADAQSWFNGHDELIRSTAFRNSSLQGAYLIMAARSLGLDCGPMSGFDAALIDAEFFPQSSVRTNFLINLGYGEASRLYGRSPRFEFNEVCQIL</sequence>
<evidence type="ECO:0000259" key="6">
    <source>
        <dbReference type="Pfam" id="PF00881"/>
    </source>
</evidence>
<dbReference type="AlphaFoldDB" id="A0A4R7BAV8"/>
<keyword evidence="4 5" id="KW-0560">Oxidoreductase</keyword>
<dbReference type="InterPro" id="IPR000415">
    <property type="entry name" value="Nitroreductase-like"/>
</dbReference>
<protein>
    <recommendedName>
        <fullName evidence="5">Putative NADH dehydrogenase/NAD(P)H nitroreductase DFP86_102178</fullName>
        <ecNumber evidence="5">1.-.-.-</ecNumber>
    </recommendedName>
</protein>
<evidence type="ECO:0000256" key="3">
    <source>
        <dbReference type="ARBA" id="ARBA00022857"/>
    </source>
</evidence>
<keyword evidence="5" id="KW-0520">NAD</keyword>
<dbReference type="RefSeq" id="WP_133678498.1">
    <property type="nucleotide sequence ID" value="NZ_SNZP01000002.1"/>
</dbReference>
<dbReference type="Pfam" id="PF00881">
    <property type="entry name" value="Nitroreductase"/>
    <property type="match status" value="1"/>
</dbReference>
<dbReference type="Proteomes" id="UP000295611">
    <property type="component" value="Unassembled WGS sequence"/>
</dbReference>